<dbReference type="OrthoDB" id="2635at2759"/>
<dbReference type="Pfam" id="PF06201">
    <property type="entry name" value="PITH"/>
    <property type="match status" value="1"/>
</dbReference>
<name>A0A195CU42_9HYME</name>
<organism evidence="3 4">
    <name type="scientific">Cyphomyrmex costatus</name>
    <dbReference type="NCBI Taxonomy" id="456900"/>
    <lineage>
        <taxon>Eukaryota</taxon>
        <taxon>Metazoa</taxon>
        <taxon>Ecdysozoa</taxon>
        <taxon>Arthropoda</taxon>
        <taxon>Hexapoda</taxon>
        <taxon>Insecta</taxon>
        <taxon>Pterygota</taxon>
        <taxon>Neoptera</taxon>
        <taxon>Endopterygota</taxon>
        <taxon>Hymenoptera</taxon>
        <taxon>Apocrita</taxon>
        <taxon>Aculeata</taxon>
        <taxon>Formicoidea</taxon>
        <taxon>Formicidae</taxon>
        <taxon>Myrmicinae</taxon>
        <taxon>Cyphomyrmex</taxon>
    </lineage>
</organism>
<dbReference type="GO" id="GO:0005737">
    <property type="term" value="C:cytoplasm"/>
    <property type="evidence" value="ECO:0007669"/>
    <property type="project" value="UniProtKB-ARBA"/>
</dbReference>
<comment type="similarity">
    <text evidence="1">Belongs to the PITHD1 family.</text>
</comment>
<feature type="domain" description="PITH" evidence="2">
    <location>
        <begin position="10"/>
        <end position="181"/>
    </location>
</feature>
<dbReference type="GO" id="GO:0005634">
    <property type="term" value="C:nucleus"/>
    <property type="evidence" value="ECO:0007669"/>
    <property type="project" value="TreeGrafter"/>
</dbReference>
<dbReference type="AlphaFoldDB" id="A0A195CU42"/>
<dbReference type="PANTHER" id="PTHR12175:SF1">
    <property type="entry name" value="PITH DOMAIN-CONTAINING PROTEIN 1"/>
    <property type="match status" value="1"/>
</dbReference>
<dbReference type="InterPro" id="IPR010400">
    <property type="entry name" value="PITH_dom"/>
</dbReference>
<dbReference type="SUPFAM" id="SSF49785">
    <property type="entry name" value="Galactose-binding domain-like"/>
    <property type="match status" value="1"/>
</dbReference>
<sequence length="199" mass="23081">MEHRCNCGSVHDTEIGVNYNLFEKIDKDRVECLNEHEEDSGIKVFKTWEERLDRSEYVQSDIEDELLFNIPFTGDVKLKGLIVVADEDYSPKKVKLYKNRPHMLFDHLNTCPDQEFELITDAYGVHEYPIRTVKFSSVQHLSLYFTGIGNTEQIKIYYIGLKGEWTPTHKHGVTICTYEARPLISDHPTGINEASRIVK</sequence>
<evidence type="ECO:0000259" key="2">
    <source>
        <dbReference type="PROSITE" id="PS51532"/>
    </source>
</evidence>
<evidence type="ECO:0000313" key="3">
    <source>
        <dbReference type="EMBL" id="KYN04211.1"/>
    </source>
</evidence>
<dbReference type="EMBL" id="KQ977279">
    <property type="protein sequence ID" value="KYN04211.1"/>
    <property type="molecule type" value="Genomic_DNA"/>
</dbReference>
<dbReference type="InterPro" id="IPR037047">
    <property type="entry name" value="PITH_dom_sf"/>
</dbReference>
<reference evidence="3 4" key="1">
    <citation type="submission" date="2016-03" db="EMBL/GenBank/DDBJ databases">
        <title>Cyphomyrmex costatus WGS genome.</title>
        <authorList>
            <person name="Nygaard S."/>
            <person name="Hu H."/>
            <person name="Boomsma J."/>
            <person name="Zhang G."/>
        </authorList>
    </citation>
    <scope>NUCLEOTIDE SEQUENCE [LARGE SCALE GENOMIC DNA]</scope>
    <source>
        <strain evidence="3">MS0001</strain>
        <tissue evidence="3">Whole body</tissue>
    </source>
</reference>
<dbReference type="Proteomes" id="UP000078542">
    <property type="component" value="Unassembled WGS sequence"/>
</dbReference>
<protein>
    <recommendedName>
        <fullName evidence="2">PITH domain-containing protein</fullName>
    </recommendedName>
</protein>
<dbReference type="InterPro" id="IPR008979">
    <property type="entry name" value="Galactose-bd-like_sf"/>
</dbReference>
<keyword evidence="4" id="KW-1185">Reference proteome</keyword>
<dbReference type="Gene3D" id="2.60.120.470">
    <property type="entry name" value="PITH domain"/>
    <property type="match status" value="1"/>
</dbReference>
<evidence type="ECO:0000313" key="4">
    <source>
        <dbReference type="Proteomes" id="UP000078542"/>
    </source>
</evidence>
<accession>A0A195CU42</accession>
<proteinExistence type="inferred from homology"/>
<dbReference type="KEGG" id="ccoa:108772859"/>
<dbReference type="PROSITE" id="PS51532">
    <property type="entry name" value="PITH"/>
    <property type="match status" value="1"/>
</dbReference>
<gene>
    <name evidence="3" type="ORF">ALC62_04976</name>
</gene>
<dbReference type="PANTHER" id="PTHR12175">
    <property type="entry name" value="AD039 HT014 THIOREDOXIN FAMILY TRP26"/>
    <property type="match status" value="1"/>
</dbReference>
<evidence type="ECO:0000256" key="1">
    <source>
        <dbReference type="ARBA" id="ARBA00025788"/>
    </source>
</evidence>
<dbReference type="InterPro" id="IPR045099">
    <property type="entry name" value="PITH1-like"/>
</dbReference>